<dbReference type="RefSeq" id="WP_080999382.1">
    <property type="nucleotide sequence ID" value="NZ_CP076250.1"/>
</dbReference>
<proteinExistence type="predicted"/>
<accession>A0A0K2ZN54</accession>
<dbReference type="InterPro" id="IPR044862">
    <property type="entry name" value="Pro_4_hyd_alph_FE2OG_OXY"/>
</dbReference>
<evidence type="ECO:0000259" key="1">
    <source>
        <dbReference type="Pfam" id="PF13640"/>
    </source>
</evidence>
<dbReference type="AlphaFoldDB" id="A0A0K2ZN54"/>
<name>A0A0K2ZN54_9XANT</name>
<sequence length="219" mass="24884">MTAGYFALEQISAGTRHDVPFDWGELREIWRNDALAHRLAIEFPTEGFNFRQRNGGHFYRRTIVPLGSLGIDAPATLSDAWRAMCEELASDTFRAAMATFCRTDLTEFPMEAVAFRGGQDAHYLPHVDASLRRGFRLIVYFNAHWQREWGGLLRILDPRNHCEAHHVMMPTVGNATVIIRDGHYQDTWHEVTRLSATGGITRNTLNVTYYEPGTTSTAQ</sequence>
<gene>
    <name evidence="2" type="ORF">XTPLMG728_1404</name>
</gene>
<dbReference type="EMBL" id="CXOK01000035">
    <property type="protein sequence ID" value="CTP87003.1"/>
    <property type="molecule type" value="Genomic_DNA"/>
</dbReference>
<protein>
    <recommendedName>
        <fullName evidence="1">Prolyl 4-hydroxylase alpha subunit Fe(2+) 2OG dioxygenase domain-containing protein</fullName>
    </recommendedName>
</protein>
<dbReference type="Proteomes" id="UP000041247">
    <property type="component" value="Unassembled WGS sequence"/>
</dbReference>
<dbReference type="Gene3D" id="2.60.120.620">
    <property type="entry name" value="q2cbj1_9rhob like domain"/>
    <property type="match status" value="1"/>
</dbReference>
<reference evidence="2 3" key="1">
    <citation type="submission" date="2015-07" db="EMBL/GenBank/DDBJ databases">
        <authorList>
            <person name="Noorani M."/>
        </authorList>
    </citation>
    <scope>NUCLEOTIDE SEQUENCE [LARGE SCALE GENOMIC DNA]</scope>
    <source>
        <strain evidence="2">LMG728</strain>
    </source>
</reference>
<feature type="domain" description="Prolyl 4-hydroxylase alpha subunit Fe(2+) 2OG dioxygenase" evidence="1">
    <location>
        <begin position="118"/>
        <end position="207"/>
    </location>
</feature>
<organism evidence="2 3">
    <name type="scientific">Xanthomonas graminis pv. poae</name>
    <dbReference type="NCBI Taxonomy" id="227946"/>
    <lineage>
        <taxon>Bacteria</taxon>
        <taxon>Pseudomonadati</taxon>
        <taxon>Pseudomonadota</taxon>
        <taxon>Gammaproteobacteria</taxon>
        <taxon>Lysobacterales</taxon>
        <taxon>Lysobacteraceae</taxon>
        <taxon>Xanthomonas</taxon>
        <taxon>Xanthomonas translucens group</taxon>
        <taxon>Xanthomonas graminis</taxon>
    </lineage>
</organism>
<evidence type="ECO:0000313" key="2">
    <source>
        <dbReference type="EMBL" id="CTP87003.1"/>
    </source>
</evidence>
<dbReference type="Pfam" id="PF13640">
    <property type="entry name" value="2OG-FeII_Oxy_3"/>
    <property type="match status" value="1"/>
</dbReference>
<evidence type="ECO:0000313" key="3">
    <source>
        <dbReference type="Proteomes" id="UP000041247"/>
    </source>
</evidence>